<dbReference type="AlphaFoldDB" id="A0A0L8VBU8"/>
<name>A0A0L8VBU8_9BACT</name>
<dbReference type="EMBL" id="LGIA01000069">
    <property type="protein sequence ID" value="KOH45828.1"/>
    <property type="molecule type" value="Genomic_DNA"/>
</dbReference>
<evidence type="ECO:0000313" key="2">
    <source>
        <dbReference type="Proteomes" id="UP000036958"/>
    </source>
</evidence>
<proteinExistence type="predicted"/>
<comment type="caution">
    <text evidence="1">The sequence shown here is derived from an EMBL/GenBank/DDBJ whole genome shotgun (WGS) entry which is preliminary data.</text>
</comment>
<keyword evidence="2" id="KW-1185">Reference proteome</keyword>
<dbReference type="STRING" id="1409788.NC99_13790"/>
<gene>
    <name evidence="1" type="ORF">NC99_13790</name>
</gene>
<dbReference type="Proteomes" id="UP000036958">
    <property type="component" value="Unassembled WGS sequence"/>
</dbReference>
<organism evidence="1 2">
    <name type="scientific">Sunxiuqinia dokdonensis</name>
    <dbReference type="NCBI Taxonomy" id="1409788"/>
    <lineage>
        <taxon>Bacteria</taxon>
        <taxon>Pseudomonadati</taxon>
        <taxon>Bacteroidota</taxon>
        <taxon>Bacteroidia</taxon>
        <taxon>Marinilabiliales</taxon>
        <taxon>Prolixibacteraceae</taxon>
        <taxon>Sunxiuqinia</taxon>
    </lineage>
</organism>
<evidence type="ECO:0008006" key="3">
    <source>
        <dbReference type="Google" id="ProtNLM"/>
    </source>
</evidence>
<evidence type="ECO:0000313" key="1">
    <source>
        <dbReference type="EMBL" id="KOH45828.1"/>
    </source>
</evidence>
<accession>A0A0L8VBU8</accession>
<reference evidence="2" key="1">
    <citation type="submission" date="2015-07" db="EMBL/GenBank/DDBJ databases">
        <title>Genome sequencing of Sunxiuqinia dokdonensis strain SK.</title>
        <authorList>
            <person name="Ahn S."/>
            <person name="Kim B.-C."/>
        </authorList>
    </citation>
    <scope>NUCLEOTIDE SEQUENCE [LARGE SCALE GENOMIC DNA]</scope>
    <source>
        <strain evidence="2">SK</strain>
    </source>
</reference>
<protein>
    <recommendedName>
        <fullName evidence="3">Type IX secretion system membrane protein PorP/SprF</fullName>
    </recommendedName>
</protein>
<dbReference type="NCBIfam" id="TIGR03519">
    <property type="entry name" value="T9SS_PorP_fam"/>
    <property type="match status" value="1"/>
</dbReference>
<dbReference type="Pfam" id="PF11751">
    <property type="entry name" value="PorP_SprF"/>
    <property type="match status" value="1"/>
</dbReference>
<dbReference type="InterPro" id="IPR019861">
    <property type="entry name" value="PorP/SprF_Bacteroidetes"/>
</dbReference>
<sequence length="235" mass="26673">MNGLIETSSGYLFYSHHVKMNERLFFDLGLQVGMTYKKLDYGRLIFPDMIDQLTGITFPGNGEQPENASLLYPDFGVGALGQYDAFYFGFSLMHLTQPDESVFVGDQKGRLPMKITLHAGSRTRKWHRGLLSREFTLSPNIIYQQQGAFKQINLGMYILEKSLAGGLWYRQNLGVQPDAVIAMIGIMKDRFKIGYSYDYTLSKLSNYASGSHEFSLTFFIGEKHTNRDALMIPSL</sequence>
<dbReference type="RefSeq" id="WP_162231161.1">
    <property type="nucleotide sequence ID" value="NZ_LGIA01000069.1"/>
</dbReference>